<reference evidence="2 3" key="1">
    <citation type="submission" date="2024-04" db="EMBL/GenBank/DDBJ databases">
        <title>Draft genome sequence of Pseudophaeobacter arcticus NBRC 116598.</title>
        <authorList>
            <person name="Miyakawa T."/>
            <person name="Kusuya Y."/>
            <person name="Miura T."/>
        </authorList>
    </citation>
    <scope>NUCLEOTIDE SEQUENCE [LARGE SCALE GENOMIC DNA]</scope>
    <source>
        <strain evidence="2 3">SU-CL00105</strain>
    </source>
</reference>
<dbReference type="CDD" id="cd03522">
    <property type="entry name" value="MoeA_like"/>
    <property type="match status" value="1"/>
</dbReference>
<dbReference type="InterPro" id="IPR001453">
    <property type="entry name" value="MoaB/Mog_dom"/>
</dbReference>
<dbReference type="SMART" id="SM00852">
    <property type="entry name" value="MoCF_biosynth"/>
    <property type="match status" value="1"/>
</dbReference>
<name>A0ABQ0AK05_9RHOB</name>
<dbReference type="Gene3D" id="3.40.980.10">
    <property type="entry name" value="MoaB/Mog-like domain"/>
    <property type="match status" value="1"/>
</dbReference>
<dbReference type="Proteomes" id="UP001441944">
    <property type="component" value="Unassembled WGS sequence"/>
</dbReference>
<comment type="caution">
    <text evidence="2">The sequence shown here is derived from an EMBL/GenBank/DDBJ whole genome shotgun (WGS) entry which is preliminary data.</text>
</comment>
<gene>
    <name evidence="2" type="ORF">NBRC116598_16490</name>
</gene>
<organism evidence="2 3">
    <name type="scientific">Pseudophaeobacter arcticus</name>
    <dbReference type="NCBI Taxonomy" id="385492"/>
    <lineage>
        <taxon>Bacteria</taxon>
        <taxon>Pseudomonadati</taxon>
        <taxon>Pseudomonadota</taxon>
        <taxon>Alphaproteobacteria</taxon>
        <taxon>Rhodobacterales</taxon>
        <taxon>Paracoccaceae</taxon>
        <taxon>Pseudophaeobacter</taxon>
    </lineage>
</organism>
<evidence type="ECO:0000259" key="1">
    <source>
        <dbReference type="SMART" id="SM00852"/>
    </source>
</evidence>
<evidence type="ECO:0000313" key="2">
    <source>
        <dbReference type="EMBL" id="GAA6196205.1"/>
    </source>
</evidence>
<feature type="domain" description="MoaB/Mog" evidence="1">
    <location>
        <begin position="180"/>
        <end position="308"/>
    </location>
</feature>
<keyword evidence="3" id="KW-1185">Reference proteome</keyword>
<evidence type="ECO:0000313" key="3">
    <source>
        <dbReference type="Proteomes" id="UP001441944"/>
    </source>
</evidence>
<accession>A0ABQ0AK05</accession>
<dbReference type="Pfam" id="PF00994">
    <property type="entry name" value="MoCF_biosynth"/>
    <property type="match status" value="1"/>
</dbReference>
<dbReference type="EMBL" id="BAABWU010000005">
    <property type="protein sequence ID" value="GAA6196205.1"/>
    <property type="molecule type" value="Genomic_DNA"/>
</dbReference>
<protein>
    <submittedName>
        <fullName evidence="2">Molybdopterin-binding protein</fullName>
    </submittedName>
</protein>
<dbReference type="RefSeq" id="WP_353398794.1">
    <property type="nucleotide sequence ID" value="NZ_BAABWU010000005.1"/>
</dbReference>
<dbReference type="SUPFAM" id="SSF53218">
    <property type="entry name" value="Molybdenum cofactor biosynthesis proteins"/>
    <property type="match status" value="1"/>
</dbReference>
<sequence length="339" mass="35232">MKFGTVQVAQAEGAILAHSMQAAQPPYGTGLCYRIPKGTFLTAQHLADLAEEGHGEITVARLQEGDLHEDVAALALAQALVPDEEGQGIRISGAGAGRVNLYALGAGLVRLERAALEALNGVDPMITIATVPDYHRVDADGMIATIKIISYGVAAVALQRAGTGAAGALRILPPIYGSASLIETRVSRDIPPDKGRRAMAGRLQRMGVMLSERVIVRHDEAELASALATAPGEVLLILTGSATSDAMDVAPQALRRAGGSVTRFGMPVDPGNLLFLGEYQGRPVIGLPGCARSPALNGADWVLERVLCGCAVSGADIAAMGVGGLLKEIPTRPMPRRSD</sequence>
<dbReference type="InterPro" id="IPR036425">
    <property type="entry name" value="MoaB/Mog-like_dom_sf"/>
</dbReference>
<proteinExistence type="predicted"/>